<organism evidence="2 3">
    <name type="scientific">Paxillus rubicundulus Ve08.2h10</name>
    <dbReference type="NCBI Taxonomy" id="930991"/>
    <lineage>
        <taxon>Eukaryota</taxon>
        <taxon>Fungi</taxon>
        <taxon>Dikarya</taxon>
        <taxon>Basidiomycota</taxon>
        <taxon>Agaricomycotina</taxon>
        <taxon>Agaricomycetes</taxon>
        <taxon>Agaricomycetidae</taxon>
        <taxon>Boletales</taxon>
        <taxon>Paxilineae</taxon>
        <taxon>Paxillaceae</taxon>
        <taxon>Paxillus</taxon>
    </lineage>
</organism>
<dbReference type="OrthoDB" id="3255572at2759"/>
<dbReference type="Gene3D" id="3.30.420.10">
    <property type="entry name" value="Ribonuclease H-like superfamily/Ribonuclease H"/>
    <property type="match status" value="1"/>
</dbReference>
<feature type="domain" description="Tc1-like transposase DDE" evidence="1">
    <location>
        <begin position="57"/>
        <end position="118"/>
    </location>
</feature>
<accession>A0A0D0D5I1</accession>
<proteinExistence type="predicted"/>
<sequence length="139" mass="15103">MLCCPLYHDQPISTAALHDNLRNIGLQLKVLKHTAAQWDEVACTQWCINVGPSFLPLTTDGYIALCTISGSVNGEDFSDFILNDVVSGFDSFPQANSVLVMDNVSIHKSEALCQVVEGAGYVKLSLTQSCHDTKDLNSL</sequence>
<dbReference type="STRING" id="930991.A0A0D0D5I1"/>
<dbReference type="Pfam" id="PF13358">
    <property type="entry name" value="DDE_3"/>
    <property type="match status" value="1"/>
</dbReference>
<name>A0A0D0D5I1_9AGAM</name>
<evidence type="ECO:0000259" key="1">
    <source>
        <dbReference type="Pfam" id="PF13358"/>
    </source>
</evidence>
<reference evidence="3" key="2">
    <citation type="submission" date="2015-01" db="EMBL/GenBank/DDBJ databases">
        <title>Evolutionary Origins and Diversification of the Mycorrhizal Mutualists.</title>
        <authorList>
            <consortium name="DOE Joint Genome Institute"/>
            <consortium name="Mycorrhizal Genomics Consortium"/>
            <person name="Kohler A."/>
            <person name="Kuo A."/>
            <person name="Nagy L.G."/>
            <person name="Floudas D."/>
            <person name="Copeland A."/>
            <person name="Barry K.W."/>
            <person name="Cichocki N."/>
            <person name="Veneault-Fourrey C."/>
            <person name="LaButti K."/>
            <person name="Lindquist E.A."/>
            <person name="Lipzen A."/>
            <person name="Lundell T."/>
            <person name="Morin E."/>
            <person name="Murat C."/>
            <person name="Riley R."/>
            <person name="Ohm R."/>
            <person name="Sun H."/>
            <person name="Tunlid A."/>
            <person name="Henrissat B."/>
            <person name="Grigoriev I.V."/>
            <person name="Hibbett D.S."/>
            <person name="Martin F."/>
        </authorList>
    </citation>
    <scope>NUCLEOTIDE SEQUENCE [LARGE SCALE GENOMIC DNA]</scope>
    <source>
        <strain evidence="3">Ve08.2h10</strain>
    </source>
</reference>
<evidence type="ECO:0000313" key="3">
    <source>
        <dbReference type="Proteomes" id="UP000054538"/>
    </source>
</evidence>
<dbReference type="AlphaFoldDB" id="A0A0D0D5I1"/>
<reference evidence="2 3" key="1">
    <citation type="submission" date="2014-04" db="EMBL/GenBank/DDBJ databases">
        <authorList>
            <consortium name="DOE Joint Genome Institute"/>
            <person name="Kuo A."/>
            <person name="Kohler A."/>
            <person name="Jargeat P."/>
            <person name="Nagy L.G."/>
            <person name="Floudas D."/>
            <person name="Copeland A."/>
            <person name="Barry K.W."/>
            <person name="Cichocki N."/>
            <person name="Veneault-Fourrey C."/>
            <person name="LaButti K."/>
            <person name="Lindquist E.A."/>
            <person name="Lipzen A."/>
            <person name="Lundell T."/>
            <person name="Morin E."/>
            <person name="Murat C."/>
            <person name="Sun H."/>
            <person name="Tunlid A."/>
            <person name="Henrissat B."/>
            <person name="Grigoriev I.V."/>
            <person name="Hibbett D.S."/>
            <person name="Martin F."/>
            <person name="Nordberg H.P."/>
            <person name="Cantor M.N."/>
            <person name="Hua S.X."/>
        </authorList>
    </citation>
    <scope>NUCLEOTIDE SEQUENCE [LARGE SCALE GENOMIC DNA]</scope>
    <source>
        <strain evidence="2 3">Ve08.2h10</strain>
    </source>
</reference>
<dbReference type="InterPro" id="IPR038717">
    <property type="entry name" value="Tc1-like_DDE_dom"/>
</dbReference>
<dbReference type="InParanoid" id="A0A0D0D5I1"/>
<dbReference type="InterPro" id="IPR036397">
    <property type="entry name" value="RNaseH_sf"/>
</dbReference>
<dbReference type="GO" id="GO:0003676">
    <property type="term" value="F:nucleic acid binding"/>
    <property type="evidence" value="ECO:0007669"/>
    <property type="project" value="InterPro"/>
</dbReference>
<dbReference type="HOGENOM" id="CLU_056788_11_0_1"/>
<dbReference type="EMBL" id="KN828190">
    <property type="protein sequence ID" value="KIK75324.1"/>
    <property type="molecule type" value="Genomic_DNA"/>
</dbReference>
<gene>
    <name evidence="2" type="ORF">PAXRUDRAFT_173182</name>
</gene>
<dbReference type="Proteomes" id="UP000054538">
    <property type="component" value="Unassembled WGS sequence"/>
</dbReference>
<evidence type="ECO:0000313" key="2">
    <source>
        <dbReference type="EMBL" id="KIK75324.1"/>
    </source>
</evidence>
<keyword evidence="3" id="KW-1185">Reference proteome</keyword>
<protein>
    <recommendedName>
        <fullName evidence="1">Tc1-like transposase DDE domain-containing protein</fullName>
    </recommendedName>
</protein>